<proteinExistence type="predicted"/>
<dbReference type="AlphaFoldDB" id="A0A9X4AF70"/>
<evidence type="ECO:0000259" key="3">
    <source>
        <dbReference type="PROSITE" id="PS51272"/>
    </source>
</evidence>
<dbReference type="Pfam" id="PF16244">
    <property type="entry name" value="DUF4901"/>
    <property type="match status" value="2"/>
</dbReference>
<keyword evidence="1" id="KW-0732">Signal</keyword>
<dbReference type="InterPro" id="IPR001119">
    <property type="entry name" value="SLH_dom"/>
</dbReference>
<evidence type="ECO:0000313" key="5">
    <source>
        <dbReference type="Proteomes" id="UP001145069"/>
    </source>
</evidence>
<feature type="region of interest" description="Disordered" evidence="2">
    <location>
        <begin position="302"/>
        <end position="330"/>
    </location>
</feature>
<organism evidence="4 5">
    <name type="scientific">Aquibacillus salsiterrae</name>
    <dbReference type="NCBI Taxonomy" id="2950439"/>
    <lineage>
        <taxon>Bacteria</taxon>
        <taxon>Bacillati</taxon>
        <taxon>Bacillota</taxon>
        <taxon>Bacilli</taxon>
        <taxon>Bacillales</taxon>
        <taxon>Bacillaceae</taxon>
        <taxon>Aquibacillus</taxon>
    </lineage>
</organism>
<sequence length="770" mass="87421">MKKRTVTLLGTVLVLPGLLGYSGPVLHAQTSTNPDFLIKAEVPSTKTISALEKQELMDEANISKEEALKVALDFLDVPSGYKQDNISFQTNWYGNNSSVWSISWSKQEENAYGYINITIDANSGNIVGMNRNFQDPDLDTSYPPKVDRDEAKTIALSLIKEQFPDIQDQLIYENYNQKTPLRGSVVYNLRFNQEVNGIPFKDNFIEVSINGNGQLVGLNYRWNNSIEFPDTSGLLTKAEATERMEATLPLRLQYRMIPGINRYYGPTDGEKRQYALEYAYENLGYGVYFDAKKGTWVSRNGEPLDENTLGGQDPLTEEPLAEEPSGGDNLTQQQAMDVFKSYVDVLDDMELQNASYQEQSSNNADSFWIFEWRNEKEQAFTYGSVNAKTGELVDFNNYRYEPQNEEVEQVLTYEEAKQKAIDAVKEMVPWKTDQITLNPVENAPMDVEKKKKFNFSFQRLVNGIPVPNQYISIAFSAETGELIRFYQNWQTNAEFPNPDSIVSKEEAKQIYFDAMDIQLEYIQPYQQDYYPIDAAQQAEDQELLLAYTFRFNQTDEPTFLDAITGAWLSVETGEPMIDTPEPTDISGHWAENALRLMLEYQAININEQGEVKPNAVATRGEIIKMMMLSSNPNPYYYREMATASGAATFNDVSADSAYFPYVEAAVREGLIDKSGDEFNPDDPVTREELAEMIVKALDYDKIADVDDMFQLDFDDAEAIENPGTVAIVSHLGIMVGSNNTFRPDENVTRAQAAQTYYAYLEKREKYGRGY</sequence>
<dbReference type="EMBL" id="JAMQKC010000002">
    <property type="protein sequence ID" value="MDC3415945.1"/>
    <property type="molecule type" value="Genomic_DNA"/>
</dbReference>
<evidence type="ECO:0000256" key="1">
    <source>
        <dbReference type="ARBA" id="ARBA00022729"/>
    </source>
</evidence>
<feature type="domain" description="SLH" evidence="3">
    <location>
        <begin position="645"/>
        <end position="707"/>
    </location>
</feature>
<reference evidence="4" key="1">
    <citation type="submission" date="2022-06" db="EMBL/GenBank/DDBJ databases">
        <title>Aquibacillus sp. a new bacterium isolated from soil saline samples.</title>
        <authorList>
            <person name="Galisteo C."/>
            <person name="De La Haba R."/>
            <person name="Sanchez-Porro C."/>
            <person name="Ventosa A."/>
        </authorList>
    </citation>
    <scope>NUCLEOTIDE SEQUENCE</scope>
    <source>
        <strain evidence="4">3ASR75-54</strain>
    </source>
</reference>
<evidence type="ECO:0000313" key="4">
    <source>
        <dbReference type="EMBL" id="MDC3415945.1"/>
    </source>
</evidence>
<protein>
    <submittedName>
        <fullName evidence="4">S-layer homology domain-containing protein</fullName>
    </submittedName>
</protein>
<evidence type="ECO:0000256" key="2">
    <source>
        <dbReference type="SAM" id="MobiDB-lite"/>
    </source>
</evidence>
<comment type="caution">
    <text evidence="4">The sequence shown here is derived from an EMBL/GenBank/DDBJ whole genome shotgun (WGS) entry which is preliminary data.</text>
</comment>
<keyword evidence="5" id="KW-1185">Reference proteome</keyword>
<dbReference type="RefSeq" id="WP_272444920.1">
    <property type="nucleotide sequence ID" value="NZ_JAMQKC010000002.1"/>
</dbReference>
<gene>
    <name evidence="4" type="ORF">NC799_03350</name>
</gene>
<accession>A0A9X4AF70</accession>
<dbReference type="Proteomes" id="UP001145069">
    <property type="component" value="Unassembled WGS sequence"/>
</dbReference>
<feature type="domain" description="SLH" evidence="3">
    <location>
        <begin position="708"/>
        <end position="770"/>
    </location>
</feature>
<dbReference type="InterPro" id="IPR032599">
    <property type="entry name" value="YcdB/YcdC_rep_domain"/>
</dbReference>
<dbReference type="Pfam" id="PF00395">
    <property type="entry name" value="SLH"/>
    <property type="match status" value="3"/>
</dbReference>
<name>A0A9X4AF70_9BACI</name>
<dbReference type="PROSITE" id="PS51272">
    <property type="entry name" value="SLH"/>
    <property type="match status" value="2"/>
</dbReference>